<dbReference type="Pfam" id="PF23607">
    <property type="entry name" value="WZC_N"/>
    <property type="match status" value="1"/>
</dbReference>
<keyword evidence="10" id="KW-0418">Kinase</keyword>
<dbReference type="Pfam" id="PF13614">
    <property type="entry name" value="AAA_31"/>
    <property type="match status" value="1"/>
</dbReference>
<keyword evidence="9" id="KW-0547">Nucleotide-binding</keyword>
<protein>
    <recommendedName>
        <fullName evidence="4">non-specific protein-tyrosine kinase</fullName>
        <ecNumber evidence="4">2.7.10.2</ecNumber>
    </recommendedName>
</protein>
<feature type="transmembrane region" description="Helical" evidence="17">
    <location>
        <begin position="456"/>
        <end position="479"/>
    </location>
</feature>
<dbReference type="InterPro" id="IPR025669">
    <property type="entry name" value="AAA_dom"/>
</dbReference>
<dbReference type="EMBL" id="BMEG01000001">
    <property type="protein sequence ID" value="GGD51040.1"/>
    <property type="molecule type" value="Genomic_DNA"/>
</dbReference>
<dbReference type="InterPro" id="IPR005702">
    <property type="entry name" value="Wzc-like_C"/>
</dbReference>
<reference evidence="22" key="1">
    <citation type="journal article" date="2019" name="Int. J. Syst. Evol. Microbiol.">
        <title>The Global Catalogue of Microorganisms (GCM) 10K type strain sequencing project: providing services to taxonomists for standard genome sequencing and annotation.</title>
        <authorList>
            <consortium name="The Broad Institute Genomics Platform"/>
            <consortium name="The Broad Institute Genome Sequencing Center for Infectious Disease"/>
            <person name="Wu L."/>
            <person name="Ma J."/>
        </authorList>
    </citation>
    <scope>NUCLEOTIDE SEQUENCE [LARGE SCALE GENOMIC DNA]</scope>
    <source>
        <strain evidence="22">CGMCC 1.11013</strain>
    </source>
</reference>
<dbReference type="Pfam" id="PF02706">
    <property type="entry name" value="Wzz"/>
    <property type="match status" value="1"/>
</dbReference>
<keyword evidence="13 17" id="KW-0472">Membrane</keyword>
<keyword evidence="5" id="KW-1003">Cell membrane</keyword>
<keyword evidence="14" id="KW-0829">Tyrosine-protein kinase</keyword>
<dbReference type="CDD" id="cd05387">
    <property type="entry name" value="BY-kinase"/>
    <property type="match status" value="1"/>
</dbReference>
<evidence type="ECO:0000256" key="4">
    <source>
        <dbReference type="ARBA" id="ARBA00011903"/>
    </source>
</evidence>
<dbReference type="SUPFAM" id="SSF57997">
    <property type="entry name" value="Tropomyosin"/>
    <property type="match status" value="1"/>
</dbReference>
<comment type="similarity">
    <text evidence="2">Belongs to the CpsD/CapB family.</text>
</comment>
<dbReference type="EC" id="2.7.10.2" evidence="4"/>
<evidence type="ECO:0000256" key="5">
    <source>
        <dbReference type="ARBA" id="ARBA00022475"/>
    </source>
</evidence>
<feature type="transmembrane region" description="Helical" evidence="17">
    <location>
        <begin position="33"/>
        <end position="51"/>
    </location>
</feature>
<keyword evidence="11" id="KW-0067">ATP-binding</keyword>
<evidence type="ECO:0000256" key="8">
    <source>
        <dbReference type="ARBA" id="ARBA00022692"/>
    </source>
</evidence>
<evidence type="ECO:0000256" key="2">
    <source>
        <dbReference type="ARBA" id="ARBA00007316"/>
    </source>
</evidence>
<dbReference type="Pfam" id="PF13807">
    <property type="entry name" value="GNVR"/>
    <property type="match status" value="1"/>
</dbReference>
<comment type="similarity">
    <text evidence="3">Belongs to the etk/wzc family.</text>
</comment>
<evidence type="ECO:0000259" key="18">
    <source>
        <dbReference type="Pfam" id="PF02706"/>
    </source>
</evidence>
<feature type="domain" description="Polysaccharide chain length determinant N-terminal" evidence="18">
    <location>
        <begin position="20"/>
        <end position="107"/>
    </location>
</feature>
<evidence type="ECO:0000256" key="10">
    <source>
        <dbReference type="ARBA" id="ARBA00022777"/>
    </source>
</evidence>
<keyword evidence="7" id="KW-0808">Transferase</keyword>
<sequence>MLSYNMRPAMTPVPQRGDGLADLWRSVVRHKTLLGAVTGTCCAAGVLYVLLATPQYRAEALLRVQSKAGTSISALSDVSGSMAADASASDESDVLTSRSVVSAAIAQTSADTVVETQSHFPLIGSYLASRHASDSELAPAPFGLDQYAWGGERLKPGVFTVPESALKMKFHVIAGQGGRWTLFDKDDKALAQGRVGETVSFQVDTPEGRAPGELRIDTLRARPGVSFELRKYSQQTTFDNVLARLRTSIPPRESTLRDPSLIRLSYQAESPLVAQAMVNAIIKTYQERDAERRAAQAQTSLDFLKKRLPALKHDLEAAESRLNAFRTQTGTVDMAQQNTALITRMSRLEEQQTTLQLALDAAQHRYRPENENYQSALTQLNQVKHEIAETSKIAANLPTVQRQYVELARDVAVTTQLYTSVLTNAQQLEVAAASTPPGMAVVDWAVAPEKQSWPRAWIVLLGSIFGGLFLSTVSIYLIAMNRKELRSPEEIDHFSQLPRLAVIARSTAQLKQDVRALTHNAAPAKLLAMASPTDPSIEALRSLRSSVRAMLSGAPVPMNQFGLGGMNPFNSANAMSFAGTTSVMNPGYVVDANQPGGKVILFTGPTQGVGKSFVSSNFAYLLAETRASVLLIDADMRQGRLRHLVDGRTGPGLAEVLEGTARPDEAIVPLGNGGLSIMDAGAFYPENPAELLGRPAFQETLAMLRDIYDYVVIDSPPVLPVSDALSIATQNCDLVLLVSRADRTGARQLEETLRRLENVGAKVGGHVFNGFAPGRYGAREEYGFKTVAR</sequence>
<evidence type="ECO:0000256" key="11">
    <source>
        <dbReference type="ARBA" id="ARBA00022840"/>
    </source>
</evidence>
<evidence type="ECO:0000256" key="16">
    <source>
        <dbReference type="SAM" id="Coils"/>
    </source>
</evidence>
<evidence type="ECO:0000256" key="13">
    <source>
        <dbReference type="ARBA" id="ARBA00023136"/>
    </source>
</evidence>
<evidence type="ECO:0000256" key="7">
    <source>
        <dbReference type="ARBA" id="ARBA00022679"/>
    </source>
</evidence>
<evidence type="ECO:0000313" key="22">
    <source>
        <dbReference type="Proteomes" id="UP000597138"/>
    </source>
</evidence>
<evidence type="ECO:0000313" key="21">
    <source>
        <dbReference type="EMBL" id="GGD51040.1"/>
    </source>
</evidence>
<evidence type="ECO:0000256" key="1">
    <source>
        <dbReference type="ARBA" id="ARBA00004429"/>
    </source>
</evidence>
<organism evidence="21 22">
    <name type="scientific">Caballeronia grimmiae</name>
    <dbReference type="NCBI Taxonomy" id="1071679"/>
    <lineage>
        <taxon>Bacteria</taxon>
        <taxon>Pseudomonadati</taxon>
        <taxon>Pseudomonadota</taxon>
        <taxon>Betaproteobacteria</taxon>
        <taxon>Burkholderiales</taxon>
        <taxon>Burkholderiaceae</taxon>
        <taxon>Caballeronia</taxon>
    </lineage>
</organism>
<dbReference type="InterPro" id="IPR027417">
    <property type="entry name" value="P-loop_NTPase"/>
</dbReference>
<evidence type="ECO:0000256" key="17">
    <source>
        <dbReference type="SAM" id="Phobius"/>
    </source>
</evidence>
<feature type="coiled-coil region" evidence="16">
    <location>
        <begin position="287"/>
        <end position="365"/>
    </location>
</feature>
<comment type="catalytic activity">
    <reaction evidence="15">
        <text>L-tyrosyl-[protein] + ATP = O-phospho-L-tyrosyl-[protein] + ADP + H(+)</text>
        <dbReference type="Rhea" id="RHEA:10596"/>
        <dbReference type="Rhea" id="RHEA-COMP:10136"/>
        <dbReference type="Rhea" id="RHEA-COMP:20101"/>
        <dbReference type="ChEBI" id="CHEBI:15378"/>
        <dbReference type="ChEBI" id="CHEBI:30616"/>
        <dbReference type="ChEBI" id="CHEBI:46858"/>
        <dbReference type="ChEBI" id="CHEBI:61978"/>
        <dbReference type="ChEBI" id="CHEBI:456216"/>
        <dbReference type="EC" id="2.7.10.2"/>
    </reaction>
</comment>
<keyword evidence="8 17" id="KW-0812">Transmembrane</keyword>
<dbReference type="PANTHER" id="PTHR32309">
    <property type="entry name" value="TYROSINE-PROTEIN KINASE"/>
    <property type="match status" value="1"/>
</dbReference>
<dbReference type="SUPFAM" id="SSF52540">
    <property type="entry name" value="P-loop containing nucleoside triphosphate hydrolases"/>
    <property type="match status" value="1"/>
</dbReference>
<keyword evidence="6" id="KW-0997">Cell inner membrane</keyword>
<evidence type="ECO:0000259" key="20">
    <source>
        <dbReference type="Pfam" id="PF13807"/>
    </source>
</evidence>
<feature type="domain" description="Tyrosine-protein kinase G-rich" evidence="20">
    <location>
        <begin position="400"/>
        <end position="475"/>
    </location>
</feature>
<comment type="caution">
    <text evidence="21">The sequence shown here is derived from an EMBL/GenBank/DDBJ whole genome shotgun (WGS) entry which is preliminary data.</text>
</comment>
<keyword evidence="16" id="KW-0175">Coiled coil</keyword>
<name>A0ABQ1QXN2_9BURK</name>
<evidence type="ECO:0000256" key="15">
    <source>
        <dbReference type="ARBA" id="ARBA00051245"/>
    </source>
</evidence>
<feature type="domain" description="AAA" evidence="19">
    <location>
        <begin position="598"/>
        <end position="756"/>
    </location>
</feature>
<dbReference type="PANTHER" id="PTHR32309:SF13">
    <property type="entry name" value="FERRIC ENTEROBACTIN TRANSPORT PROTEIN FEPE"/>
    <property type="match status" value="1"/>
</dbReference>
<gene>
    <name evidence="21" type="ORF">GCM10010985_00930</name>
</gene>
<keyword evidence="12 17" id="KW-1133">Transmembrane helix</keyword>
<dbReference type="Proteomes" id="UP000597138">
    <property type="component" value="Unassembled WGS sequence"/>
</dbReference>
<dbReference type="InterPro" id="IPR003856">
    <property type="entry name" value="LPS_length_determ_N"/>
</dbReference>
<dbReference type="Gene3D" id="3.40.50.300">
    <property type="entry name" value="P-loop containing nucleotide triphosphate hydrolases"/>
    <property type="match status" value="1"/>
</dbReference>
<proteinExistence type="inferred from homology"/>
<dbReference type="InterPro" id="IPR050445">
    <property type="entry name" value="Bact_polysacc_biosynth/exp"/>
</dbReference>
<evidence type="ECO:0000256" key="9">
    <source>
        <dbReference type="ARBA" id="ARBA00022741"/>
    </source>
</evidence>
<evidence type="ECO:0000256" key="14">
    <source>
        <dbReference type="ARBA" id="ARBA00023137"/>
    </source>
</evidence>
<evidence type="ECO:0000256" key="12">
    <source>
        <dbReference type="ARBA" id="ARBA00022989"/>
    </source>
</evidence>
<accession>A0ABQ1QXN2</accession>
<keyword evidence="22" id="KW-1185">Reference proteome</keyword>
<dbReference type="InterPro" id="IPR032807">
    <property type="entry name" value="GNVR"/>
</dbReference>
<comment type="subcellular location">
    <subcellularLocation>
        <location evidence="1">Cell inner membrane</location>
        <topology evidence="1">Multi-pass membrane protein</topology>
    </subcellularLocation>
</comment>
<evidence type="ECO:0000256" key="6">
    <source>
        <dbReference type="ARBA" id="ARBA00022519"/>
    </source>
</evidence>
<evidence type="ECO:0000256" key="3">
    <source>
        <dbReference type="ARBA" id="ARBA00008883"/>
    </source>
</evidence>
<evidence type="ECO:0000259" key="19">
    <source>
        <dbReference type="Pfam" id="PF13614"/>
    </source>
</evidence>